<feature type="region of interest" description="Disordered" evidence="1">
    <location>
        <begin position="266"/>
        <end position="299"/>
    </location>
</feature>
<dbReference type="Gene3D" id="3.30.420.10">
    <property type="entry name" value="Ribonuclease H-like superfamily/Ribonuclease H"/>
    <property type="match status" value="1"/>
</dbReference>
<feature type="compositionally biased region" description="Basic and acidic residues" evidence="1">
    <location>
        <begin position="193"/>
        <end position="208"/>
    </location>
</feature>
<dbReference type="InterPro" id="IPR001584">
    <property type="entry name" value="Integrase_cat-core"/>
</dbReference>
<reference evidence="3" key="1">
    <citation type="submission" date="2018-05" db="EMBL/GenBank/DDBJ databases">
        <title>Draft genome of Mucuna pruriens seed.</title>
        <authorList>
            <person name="Nnadi N.E."/>
            <person name="Vos R."/>
            <person name="Hasami M.H."/>
            <person name="Devisetty U.K."/>
            <person name="Aguiy J.C."/>
        </authorList>
    </citation>
    <scope>NUCLEOTIDE SEQUENCE [LARGE SCALE GENOMIC DNA]</scope>
    <source>
        <strain evidence="3">JCA_2017</strain>
    </source>
</reference>
<proteinExistence type="predicted"/>
<name>A0A371GYE4_MUCPR</name>
<dbReference type="PANTHER" id="PTHR48475">
    <property type="entry name" value="RIBONUCLEASE H"/>
    <property type="match status" value="1"/>
</dbReference>
<sequence length="299" mass="34516">MWNAIGLSSGLRHSRPGPLVVGRELVHLRCAFYDSSSNLIPIRDEFPNEQLLQLNKIKPWFVDIFNYIVASKFPPKASRLYKEKVESDAKYYIWDDPYLWRLYSDQVIRRCILDFKIKSVLHFYHSTYGGGHYGSTQTARKFGVPKALINDQGNHFCNRVMSYLLDKYDIVHRIAITYHPKTNGQAEENQENLAKDGESQPERLEPTPRGHSMGTQNCISDSVRDVSLSDRYRQSSNAIWPMTKPTRKGSFNCKNWRNFAWKRMRTPRSSSRRPILGAFQSKKKHLDSGGTVSARLVPS</sequence>
<organism evidence="3 4">
    <name type="scientific">Mucuna pruriens</name>
    <name type="common">Velvet bean</name>
    <name type="synonym">Dolichos pruriens</name>
    <dbReference type="NCBI Taxonomy" id="157652"/>
    <lineage>
        <taxon>Eukaryota</taxon>
        <taxon>Viridiplantae</taxon>
        <taxon>Streptophyta</taxon>
        <taxon>Embryophyta</taxon>
        <taxon>Tracheophyta</taxon>
        <taxon>Spermatophyta</taxon>
        <taxon>Magnoliopsida</taxon>
        <taxon>eudicotyledons</taxon>
        <taxon>Gunneridae</taxon>
        <taxon>Pentapetalae</taxon>
        <taxon>rosids</taxon>
        <taxon>fabids</taxon>
        <taxon>Fabales</taxon>
        <taxon>Fabaceae</taxon>
        <taxon>Papilionoideae</taxon>
        <taxon>50 kb inversion clade</taxon>
        <taxon>NPAAA clade</taxon>
        <taxon>indigoferoid/millettioid clade</taxon>
        <taxon>Phaseoleae</taxon>
        <taxon>Mucuna</taxon>
    </lineage>
</organism>
<evidence type="ECO:0000259" key="2">
    <source>
        <dbReference type="PROSITE" id="PS50994"/>
    </source>
</evidence>
<evidence type="ECO:0000313" key="4">
    <source>
        <dbReference type="Proteomes" id="UP000257109"/>
    </source>
</evidence>
<feature type="domain" description="Integrase catalytic" evidence="2">
    <location>
        <begin position="43"/>
        <end position="195"/>
    </location>
</feature>
<dbReference type="EMBL" id="QJKJ01004099">
    <property type="protein sequence ID" value="RDX95555.1"/>
    <property type="molecule type" value="Genomic_DNA"/>
</dbReference>
<dbReference type="GO" id="GO:0003676">
    <property type="term" value="F:nucleic acid binding"/>
    <property type="evidence" value="ECO:0007669"/>
    <property type="project" value="InterPro"/>
</dbReference>
<dbReference type="Proteomes" id="UP000257109">
    <property type="component" value="Unassembled WGS sequence"/>
</dbReference>
<dbReference type="OrthoDB" id="1432876at2759"/>
<dbReference type="GO" id="GO:0015074">
    <property type="term" value="P:DNA integration"/>
    <property type="evidence" value="ECO:0007669"/>
    <property type="project" value="InterPro"/>
</dbReference>
<evidence type="ECO:0000313" key="3">
    <source>
        <dbReference type="EMBL" id="RDX95555.1"/>
    </source>
</evidence>
<comment type="caution">
    <text evidence="3">The sequence shown here is derived from an EMBL/GenBank/DDBJ whole genome shotgun (WGS) entry which is preliminary data.</text>
</comment>
<gene>
    <name evidence="3" type="ORF">CR513_21899</name>
</gene>
<dbReference type="InterPro" id="IPR036397">
    <property type="entry name" value="RNaseH_sf"/>
</dbReference>
<keyword evidence="4" id="KW-1185">Reference proteome</keyword>
<evidence type="ECO:0000256" key="1">
    <source>
        <dbReference type="SAM" id="MobiDB-lite"/>
    </source>
</evidence>
<protein>
    <recommendedName>
        <fullName evidence="2">Integrase catalytic domain-containing protein</fullName>
    </recommendedName>
</protein>
<dbReference type="AlphaFoldDB" id="A0A371GYE4"/>
<feature type="non-terminal residue" evidence="3">
    <location>
        <position position="1"/>
    </location>
</feature>
<feature type="region of interest" description="Disordered" evidence="1">
    <location>
        <begin position="181"/>
        <end position="220"/>
    </location>
</feature>
<dbReference type="SUPFAM" id="SSF53098">
    <property type="entry name" value="Ribonuclease H-like"/>
    <property type="match status" value="1"/>
</dbReference>
<dbReference type="InterPro" id="IPR012337">
    <property type="entry name" value="RNaseH-like_sf"/>
</dbReference>
<dbReference type="PANTHER" id="PTHR48475:SF1">
    <property type="entry name" value="RNASE H TYPE-1 DOMAIN-CONTAINING PROTEIN"/>
    <property type="match status" value="1"/>
</dbReference>
<accession>A0A371GYE4</accession>
<dbReference type="PROSITE" id="PS50994">
    <property type="entry name" value="INTEGRASE"/>
    <property type="match status" value="1"/>
</dbReference>